<comment type="caution">
    <text evidence="1">The sequence shown here is derived from an EMBL/GenBank/DDBJ whole genome shotgun (WGS) entry which is preliminary data.</text>
</comment>
<dbReference type="Proteomes" id="UP000245712">
    <property type="component" value="Unassembled WGS sequence"/>
</dbReference>
<protein>
    <submittedName>
        <fullName evidence="1">Uncharacterized protein</fullName>
    </submittedName>
</protein>
<accession>A0ABX5KKN8</accession>
<name>A0ABX5KKN8_9BURK</name>
<reference evidence="1 2" key="1">
    <citation type="submission" date="2018-05" db="EMBL/GenBank/DDBJ databases">
        <title>Genomic Encyclopedia of Type Strains, Phase IV (KMG-V): Genome sequencing to study the core and pangenomes of soil and plant-associated prokaryotes.</title>
        <authorList>
            <person name="Whitman W."/>
        </authorList>
    </citation>
    <scope>NUCLEOTIDE SEQUENCE [LARGE SCALE GENOMIC DNA]</scope>
    <source>
        <strain evidence="1 2">SCZa-39</strain>
    </source>
</reference>
<proteinExistence type="predicted"/>
<evidence type="ECO:0000313" key="2">
    <source>
        <dbReference type="Proteomes" id="UP000245712"/>
    </source>
</evidence>
<sequence length="46" mass="5166">MLAQNVDEYFFESCGELALDVGRLTGPDTPEQHVHTHVRELHCVGN</sequence>
<gene>
    <name evidence="1" type="ORF">C7402_109284</name>
</gene>
<evidence type="ECO:0000313" key="1">
    <source>
        <dbReference type="EMBL" id="PVX82430.1"/>
    </source>
</evidence>
<keyword evidence="2" id="KW-1185">Reference proteome</keyword>
<organism evidence="1 2">
    <name type="scientific">Paraburkholderia unamae</name>
    <dbReference type="NCBI Taxonomy" id="219649"/>
    <lineage>
        <taxon>Bacteria</taxon>
        <taxon>Pseudomonadati</taxon>
        <taxon>Pseudomonadota</taxon>
        <taxon>Betaproteobacteria</taxon>
        <taxon>Burkholderiales</taxon>
        <taxon>Burkholderiaceae</taxon>
        <taxon>Paraburkholderia</taxon>
    </lineage>
</organism>
<dbReference type="EMBL" id="QEOB01000009">
    <property type="protein sequence ID" value="PVX82430.1"/>
    <property type="molecule type" value="Genomic_DNA"/>
</dbReference>